<keyword evidence="1 6" id="KW-0645">Protease</keyword>
<dbReference type="GO" id="GO:0046872">
    <property type="term" value="F:metal ion binding"/>
    <property type="evidence" value="ECO:0007669"/>
    <property type="project" value="UniProtKB-KW"/>
</dbReference>
<comment type="cofactor">
    <cofactor evidence="6">
        <name>Zn(2+)</name>
        <dbReference type="ChEBI" id="CHEBI:29105"/>
    </cofactor>
    <text evidence="6">Binds 1 zinc ion per subunit.</text>
</comment>
<feature type="domain" description="Peptidase M48" evidence="7">
    <location>
        <begin position="72"/>
        <end position="254"/>
    </location>
</feature>
<name>A0A564ZIZ4_9BACT</name>
<dbReference type="CDD" id="cd07331">
    <property type="entry name" value="M48C_Oma1_like"/>
    <property type="match status" value="1"/>
</dbReference>
<protein>
    <submittedName>
        <fullName evidence="8">Peptidase M48 family protein</fullName>
    </submittedName>
</protein>
<dbReference type="GO" id="GO:0004222">
    <property type="term" value="F:metalloendopeptidase activity"/>
    <property type="evidence" value="ECO:0007669"/>
    <property type="project" value="InterPro"/>
</dbReference>
<evidence type="ECO:0000256" key="6">
    <source>
        <dbReference type="RuleBase" id="RU003983"/>
    </source>
</evidence>
<proteinExistence type="inferred from homology"/>
<reference evidence="8 9" key="1">
    <citation type="submission" date="2019-07" db="EMBL/GenBank/DDBJ databases">
        <authorList>
            <person name="Cremers G."/>
        </authorList>
    </citation>
    <scope>NUCLEOTIDE SEQUENCE [LARGE SCALE GENOMIC DNA]</scope>
</reference>
<evidence type="ECO:0000313" key="9">
    <source>
        <dbReference type="Proteomes" id="UP000334340"/>
    </source>
</evidence>
<accession>A0A564ZIZ4</accession>
<evidence type="ECO:0000256" key="2">
    <source>
        <dbReference type="ARBA" id="ARBA00022723"/>
    </source>
</evidence>
<evidence type="ECO:0000259" key="7">
    <source>
        <dbReference type="Pfam" id="PF01435"/>
    </source>
</evidence>
<evidence type="ECO:0000256" key="5">
    <source>
        <dbReference type="ARBA" id="ARBA00023049"/>
    </source>
</evidence>
<keyword evidence="2" id="KW-0479">Metal-binding</keyword>
<gene>
    <name evidence="8" type="ORF">MELA_00881</name>
</gene>
<evidence type="ECO:0000256" key="3">
    <source>
        <dbReference type="ARBA" id="ARBA00022801"/>
    </source>
</evidence>
<dbReference type="PANTHER" id="PTHR22726:SF24">
    <property type="entry name" value="M48 FAMILY METALLOPEPTIDASE"/>
    <property type="match status" value="1"/>
</dbReference>
<comment type="similarity">
    <text evidence="6">Belongs to the peptidase M48 family.</text>
</comment>
<keyword evidence="3 6" id="KW-0378">Hydrolase</keyword>
<dbReference type="InterPro" id="IPR051156">
    <property type="entry name" value="Mito/Outer_Membr_Metalloprot"/>
</dbReference>
<keyword evidence="4 6" id="KW-0862">Zinc</keyword>
<keyword evidence="5 6" id="KW-0482">Metalloprotease</keyword>
<evidence type="ECO:0000256" key="4">
    <source>
        <dbReference type="ARBA" id="ARBA00022833"/>
    </source>
</evidence>
<dbReference type="Pfam" id="PF01435">
    <property type="entry name" value="Peptidase_M48"/>
    <property type="match status" value="1"/>
</dbReference>
<organism evidence="8 9">
    <name type="scientific">Candidatus Methylomirabilis lanthanidiphila</name>
    <dbReference type="NCBI Taxonomy" id="2211376"/>
    <lineage>
        <taxon>Bacteria</taxon>
        <taxon>Candidatus Methylomirabilota</taxon>
        <taxon>Candidatus Methylomirabilia</taxon>
        <taxon>Candidatus Methylomirabilales</taxon>
        <taxon>Candidatus Methylomirabilaceae</taxon>
        <taxon>Candidatus Methylomirabilis</taxon>
    </lineage>
</organism>
<dbReference type="InterPro" id="IPR001915">
    <property type="entry name" value="Peptidase_M48"/>
</dbReference>
<dbReference type="PANTHER" id="PTHR22726">
    <property type="entry name" value="METALLOENDOPEPTIDASE OMA1"/>
    <property type="match status" value="1"/>
</dbReference>
<dbReference type="EMBL" id="CABIKM010000014">
    <property type="protein sequence ID" value="VUZ84508.1"/>
    <property type="molecule type" value="Genomic_DNA"/>
</dbReference>
<sequence length="269" mass="29047">MVEHYPLRKWLVTSCIIVLACIGIAACQTVPFTGRSQLLLLSEADEMQMGIQSYREVVQKSKLSTDLAANDLVKRVGTRIASATGRTDLPWEFVVIDDRQANAFALPGGKVAVYTGILPITKDEAGLAAVLGHEVAHAVARHGAERMSQGLLVQLGLAGTMAAFSKGDPKTVQTVGALLGAGAAVGLTLPWSRSQESEADHLGLIYMAKAGYNPSAARDLWIRMAEASKGHDRPPEFLSTHPSESTRIKQIEAWLPEVSQYYRQNPGTR</sequence>
<keyword evidence="9" id="KW-1185">Reference proteome</keyword>
<dbReference type="Proteomes" id="UP000334340">
    <property type="component" value="Unassembled WGS sequence"/>
</dbReference>
<evidence type="ECO:0000256" key="1">
    <source>
        <dbReference type="ARBA" id="ARBA00022670"/>
    </source>
</evidence>
<dbReference type="GO" id="GO:0016020">
    <property type="term" value="C:membrane"/>
    <property type="evidence" value="ECO:0007669"/>
    <property type="project" value="TreeGrafter"/>
</dbReference>
<dbReference type="GO" id="GO:0051603">
    <property type="term" value="P:proteolysis involved in protein catabolic process"/>
    <property type="evidence" value="ECO:0007669"/>
    <property type="project" value="TreeGrafter"/>
</dbReference>
<dbReference type="AlphaFoldDB" id="A0A564ZIZ4"/>
<evidence type="ECO:0000313" key="8">
    <source>
        <dbReference type="EMBL" id="VUZ84508.1"/>
    </source>
</evidence>
<dbReference type="Gene3D" id="3.30.2010.10">
    <property type="entry name" value="Metalloproteases ('zincins'), catalytic domain"/>
    <property type="match status" value="1"/>
</dbReference>